<evidence type="ECO:0000313" key="2">
    <source>
        <dbReference type="EMBL" id="BES99686.1"/>
    </source>
</evidence>
<dbReference type="Proteomes" id="UP001307889">
    <property type="component" value="Chromosome 10"/>
</dbReference>
<evidence type="ECO:0000313" key="3">
    <source>
        <dbReference type="Proteomes" id="UP001307889"/>
    </source>
</evidence>
<feature type="compositionally biased region" description="Polar residues" evidence="1">
    <location>
        <begin position="8"/>
        <end position="28"/>
    </location>
</feature>
<keyword evidence="3" id="KW-1185">Reference proteome</keyword>
<dbReference type="EMBL" id="AP028918">
    <property type="protein sequence ID" value="BES99686.1"/>
    <property type="molecule type" value="Genomic_DNA"/>
</dbReference>
<proteinExistence type="predicted"/>
<organism evidence="2 3">
    <name type="scientific">Nesidiocoris tenuis</name>
    <dbReference type="NCBI Taxonomy" id="355587"/>
    <lineage>
        <taxon>Eukaryota</taxon>
        <taxon>Metazoa</taxon>
        <taxon>Ecdysozoa</taxon>
        <taxon>Arthropoda</taxon>
        <taxon>Hexapoda</taxon>
        <taxon>Insecta</taxon>
        <taxon>Pterygota</taxon>
        <taxon>Neoptera</taxon>
        <taxon>Paraneoptera</taxon>
        <taxon>Hemiptera</taxon>
        <taxon>Heteroptera</taxon>
        <taxon>Panheteroptera</taxon>
        <taxon>Cimicomorpha</taxon>
        <taxon>Miridae</taxon>
        <taxon>Dicyphina</taxon>
        <taxon>Nesidiocoris</taxon>
    </lineage>
</organism>
<name>A0ABN7B5K0_9HEMI</name>
<evidence type="ECO:0000256" key="1">
    <source>
        <dbReference type="SAM" id="MobiDB-lite"/>
    </source>
</evidence>
<accession>A0ABN7B5K0</accession>
<feature type="region of interest" description="Disordered" evidence="1">
    <location>
        <begin position="1"/>
        <end position="28"/>
    </location>
</feature>
<reference evidence="2 3" key="1">
    <citation type="submission" date="2023-09" db="EMBL/GenBank/DDBJ databases">
        <title>Nesidiocoris tenuis whole genome shotgun sequence.</title>
        <authorList>
            <person name="Shibata T."/>
            <person name="Shimoda M."/>
            <person name="Kobayashi T."/>
            <person name="Uehara T."/>
        </authorList>
    </citation>
    <scope>NUCLEOTIDE SEQUENCE [LARGE SCALE GENOMIC DNA]</scope>
    <source>
        <strain evidence="2 3">Japan</strain>
    </source>
</reference>
<sequence length="101" mass="11136">MVKLLGQGPTSEESASPGGSSLYNPNGNLKTLRDKLITPLSLGLGPRKTDGVPKHFKNRTDWLTSIRNVTLVFLSQPTVLSRRNQITFFRLLSRVEGSGNR</sequence>
<gene>
    <name evidence="2" type="ORF">NTJ_12503</name>
</gene>
<protein>
    <submittedName>
        <fullName evidence="2">Uncharacterized protein</fullName>
    </submittedName>
</protein>